<dbReference type="AlphaFoldDB" id="A0A3M7R2F2"/>
<proteinExistence type="predicted"/>
<dbReference type="EMBL" id="REGN01004461">
    <property type="protein sequence ID" value="RNA17405.1"/>
    <property type="molecule type" value="Genomic_DNA"/>
</dbReference>
<reference evidence="1 2" key="1">
    <citation type="journal article" date="2018" name="Sci. Rep.">
        <title>Genomic signatures of local adaptation to the degree of environmental predictability in rotifers.</title>
        <authorList>
            <person name="Franch-Gras L."/>
            <person name="Hahn C."/>
            <person name="Garcia-Roger E.M."/>
            <person name="Carmona M.J."/>
            <person name="Serra M."/>
            <person name="Gomez A."/>
        </authorList>
    </citation>
    <scope>NUCLEOTIDE SEQUENCE [LARGE SCALE GENOMIC DNA]</scope>
    <source>
        <strain evidence="1">HYR1</strain>
    </source>
</reference>
<organism evidence="1 2">
    <name type="scientific">Brachionus plicatilis</name>
    <name type="common">Marine rotifer</name>
    <name type="synonym">Brachionus muelleri</name>
    <dbReference type="NCBI Taxonomy" id="10195"/>
    <lineage>
        <taxon>Eukaryota</taxon>
        <taxon>Metazoa</taxon>
        <taxon>Spiralia</taxon>
        <taxon>Gnathifera</taxon>
        <taxon>Rotifera</taxon>
        <taxon>Eurotatoria</taxon>
        <taxon>Monogononta</taxon>
        <taxon>Pseudotrocha</taxon>
        <taxon>Ploima</taxon>
        <taxon>Brachionidae</taxon>
        <taxon>Brachionus</taxon>
    </lineage>
</organism>
<evidence type="ECO:0000313" key="1">
    <source>
        <dbReference type="EMBL" id="RNA17405.1"/>
    </source>
</evidence>
<evidence type="ECO:0000313" key="2">
    <source>
        <dbReference type="Proteomes" id="UP000276133"/>
    </source>
</evidence>
<comment type="caution">
    <text evidence="1">The sequence shown here is derived from an EMBL/GenBank/DDBJ whole genome shotgun (WGS) entry which is preliminary data.</text>
</comment>
<accession>A0A3M7R2F2</accession>
<keyword evidence="2" id="KW-1185">Reference proteome</keyword>
<name>A0A3M7R2F2_BRAPC</name>
<protein>
    <submittedName>
        <fullName evidence="1">Uncharacterized protein</fullName>
    </submittedName>
</protein>
<sequence>MTGESYIYKKNCLNLILFVDSVTYNKSGTNSIWNILSAIVELPPILRASFENIIFNSSWTGSQPDFNLWLQKYAFFFSRIGTYCGDLTRGFLLVKNRGCEVRFNSIVSIQLNLNNYLEE</sequence>
<dbReference type="Proteomes" id="UP000276133">
    <property type="component" value="Unassembled WGS sequence"/>
</dbReference>
<gene>
    <name evidence="1" type="ORF">BpHYR1_013018</name>
</gene>